<dbReference type="Proteomes" id="UP000236161">
    <property type="component" value="Unassembled WGS sequence"/>
</dbReference>
<dbReference type="InterPro" id="IPR029052">
    <property type="entry name" value="Metallo-depent_PP-like"/>
</dbReference>
<gene>
    <name evidence="2" type="ORF">AXF42_Ash014618</name>
</gene>
<evidence type="ECO:0000313" key="3">
    <source>
        <dbReference type="Proteomes" id="UP000236161"/>
    </source>
</evidence>
<evidence type="ECO:0000259" key="1">
    <source>
        <dbReference type="Pfam" id="PF00149"/>
    </source>
</evidence>
<protein>
    <recommendedName>
        <fullName evidence="1">Calcineurin-like phosphoesterase domain-containing protein</fullName>
    </recommendedName>
</protein>
<feature type="domain" description="Calcineurin-like phosphoesterase" evidence="1">
    <location>
        <begin position="56"/>
        <end position="170"/>
    </location>
</feature>
<dbReference type="SUPFAM" id="SSF56300">
    <property type="entry name" value="Metallo-dependent phosphatases"/>
    <property type="match status" value="1"/>
</dbReference>
<sequence>MEALSPDLTCTNLPLHLSSFVDAFVDFAVSGLFFPIPNPNRDPAPSLPTRYPAPSRLVAIGDLHGDLRKSLQALSLAGLADPFSLRWTGGTTVAVQVGDVLDRGGDEIRLLYLLHRLKIEAARAGGALLTIHGNHEVMNVEGDFRYVTGAGLEDFRLWGRWIRVGLSMKRLCHGIANPVDPFKGIPKSFPGIKKQYWEGIRARIAALRPSGPLSCRFLSGNQTAIVVGDSVFVHGGLLQKHIEYGLERINQEVRDWIMGMKGKRSPRYMRGPDALVWERRFSDGLKCDCQLLEGVLAMIPGVRRMVMGHTIQEQGINGVCDARAIRIDVGLSKGCSNGLPEVLEISGGWDLRVITANALHDLRKRKVPAVREEKKEGLALLVTESRLKEVEVNAS</sequence>
<keyword evidence="3" id="KW-1185">Reference proteome</keyword>
<name>A0A2I0AKG6_9ASPA</name>
<dbReference type="InterPro" id="IPR004843">
    <property type="entry name" value="Calcineurin-like_PHP"/>
</dbReference>
<reference evidence="2 3" key="1">
    <citation type="journal article" date="2017" name="Nature">
        <title>The Apostasia genome and the evolution of orchids.</title>
        <authorList>
            <person name="Zhang G.Q."/>
            <person name="Liu K.W."/>
            <person name="Li Z."/>
            <person name="Lohaus R."/>
            <person name="Hsiao Y.Y."/>
            <person name="Niu S.C."/>
            <person name="Wang J.Y."/>
            <person name="Lin Y.C."/>
            <person name="Xu Q."/>
            <person name="Chen L.J."/>
            <person name="Yoshida K."/>
            <person name="Fujiwara S."/>
            <person name="Wang Z.W."/>
            <person name="Zhang Y.Q."/>
            <person name="Mitsuda N."/>
            <person name="Wang M."/>
            <person name="Liu G.H."/>
            <person name="Pecoraro L."/>
            <person name="Huang H.X."/>
            <person name="Xiao X.J."/>
            <person name="Lin M."/>
            <person name="Wu X.Y."/>
            <person name="Wu W.L."/>
            <person name="Chen Y.Y."/>
            <person name="Chang S.B."/>
            <person name="Sakamoto S."/>
            <person name="Ohme-Takagi M."/>
            <person name="Yagi M."/>
            <person name="Zeng S.J."/>
            <person name="Shen C.Y."/>
            <person name="Yeh C.M."/>
            <person name="Luo Y.B."/>
            <person name="Tsai W.C."/>
            <person name="Van de Peer Y."/>
            <person name="Liu Z.J."/>
        </authorList>
    </citation>
    <scope>NUCLEOTIDE SEQUENCE [LARGE SCALE GENOMIC DNA]</scope>
    <source>
        <strain evidence="3">cv. Shenzhen</strain>
        <tissue evidence="2">Stem</tissue>
    </source>
</reference>
<evidence type="ECO:0000313" key="2">
    <source>
        <dbReference type="EMBL" id="PKA55946.1"/>
    </source>
</evidence>
<dbReference type="Pfam" id="PF00149">
    <property type="entry name" value="Metallophos"/>
    <property type="match status" value="1"/>
</dbReference>
<dbReference type="AlphaFoldDB" id="A0A2I0AKG6"/>
<organism evidence="2 3">
    <name type="scientific">Apostasia shenzhenica</name>
    <dbReference type="NCBI Taxonomy" id="1088818"/>
    <lineage>
        <taxon>Eukaryota</taxon>
        <taxon>Viridiplantae</taxon>
        <taxon>Streptophyta</taxon>
        <taxon>Embryophyta</taxon>
        <taxon>Tracheophyta</taxon>
        <taxon>Spermatophyta</taxon>
        <taxon>Magnoliopsida</taxon>
        <taxon>Liliopsida</taxon>
        <taxon>Asparagales</taxon>
        <taxon>Orchidaceae</taxon>
        <taxon>Apostasioideae</taxon>
        <taxon>Apostasia</taxon>
    </lineage>
</organism>
<accession>A0A2I0AKG6</accession>
<proteinExistence type="predicted"/>
<dbReference type="PANTHER" id="PTHR47680">
    <property type="entry name" value="SHEWANELLA-LIKE PROTEIN PHOSPHATASE 2"/>
    <property type="match status" value="1"/>
</dbReference>
<dbReference type="EMBL" id="KZ451976">
    <property type="protein sequence ID" value="PKA55946.1"/>
    <property type="molecule type" value="Genomic_DNA"/>
</dbReference>
<dbReference type="PANTHER" id="PTHR47680:SF2">
    <property type="entry name" value="SHEWANELLA-LIKE PROTEIN PHOSPHATASE 2"/>
    <property type="match status" value="1"/>
</dbReference>
<dbReference type="Gene3D" id="3.60.21.10">
    <property type="match status" value="1"/>
</dbReference>
<dbReference type="OrthoDB" id="5976022at2759"/>
<dbReference type="STRING" id="1088818.A0A2I0AKG6"/>
<dbReference type="GO" id="GO:0016787">
    <property type="term" value="F:hydrolase activity"/>
    <property type="evidence" value="ECO:0007669"/>
    <property type="project" value="InterPro"/>
</dbReference>